<keyword evidence="2" id="KW-1185">Reference proteome</keyword>
<gene>
    <name evidence="1" type="ORF">CKW00_03825</name>
</gene>
<comment type="caution">
    <text evidence="1">The sequence shown here is derived from an EMBL/GenBank/DDBJ whole genome shotgun (WGS) entry which is preliminary data.</text>
</comment>
<evidence type="ECO:0000313" key="2">
    <source>
        <dbReference type="Proteomes" id="UP000217561"/>
    </source>
</evidence>
<organism evidence="1 2">
    <name type="scientific">Salimicrobium humidisoli</name>
    <dbReference type="NCBI Taxonomy" id="2029857"/>
    <lineage>
        <taxon>Bacteria</taxon>
        <taxon>Bacillati</taxon>
        <taxon>Bacillota</taxon>
        <taxon>Bacilli</taxon>
        <taxon>Bacillales</taxon>
        <taxon>Bacillaceae</taxon>
        <taxon>Salimicrobium</taxon>
    </lineage>
</organism>
<evidence type="ECO:0000313" key="1">
    <source>
        <dbReference type="EMBL" id="PBB06466.1"/>
    </source>
</evidence>
<accession>A0ABX4HTA7</accession>
<evidence type="ECO:0008006" key="3">
    <source>
        <dbReference type="Google" id="ProtNLM"/>
    </source>
</evidence>
<reference evidence="1 2" key="1">
    <citation type="submission" date="2017-08" db="EMBL/GenBank/DDBJ databases">
        <title>Salimicrobium alkalisoli sp. nov., isolated from saline alkaline soil.</title>
        <authorList>
            <person name="Zhang G."/>
            <person name="Xiong Q."/>
        </authorList>
    </citation>
    <scope>NUCLEOTIDE SEQUENCE [LARGE SCALE GENOMIC DNA]</scope>
    <source>
        <strain evidence="1 2">WN024</strain>
    </source>
</reference>
<dbReference type="Proteomes" id="UP000217561">
    <property type="component" value="Unassembled WGS sequence"/>
</dbReference>
<proteinExistence type="predicted"/>
<sequence length="524" mass="60004">MNKLSYEPSWPDNMLFVGAGASLPLGFSTTDNLGNMISSLVEEEELSTEECVNKAIKDHSEEIKKEWVDLLNMLDSRNQDKRAERERLGISEERYNELCSIYDWRALKALVRLCPKVEGMLKLQDLFNLIDLSISANQGVFVGDDFVRPEQLHPARNMLILLITMIHKMEYDQAVKNNKETYQQFYQFSLVLGELMWEEGLDLAKEHSLNTRDFYLFSYSVVSMNWDPMILWFLFNAHYKLNNPSSAPGVGNPPQKMKLFHDLAHFMGVRSIDTPTLSLWYPMNETAVQRLNDPEHQTGRRVRIGKFYFPHGSHGFRECPYCGKLTFYLGDQWKVLSDDLFPPSIIPSLGYTDKAKSAGEEKAYGSLGKFDMIQCIYCGAETEAQHTPLVMQTNYKGQHPPYIEEIQRDMNVAVSEAKHIILFGYSLPSDDVHYRSVLTAKKKKGVKCSIVNFDPDGEDRWLDGEELEAFLKDHPSSGCTDVGESAIELFGRKNVRAYLKGIPNVFMENGAVSKEKVKKMLRYE</sequence>
<dbReference type="EMBL" id="NSGH01000004">
    <property type="protein sequence ID" value="PBB06466.1"/>
    <property type="molecule type" value="Genomic_DNA"/>
</dbReference>
<name>A0ABX4HTA7_9BACI</name>
<protein>
    <recommendedName>
        <fullName evidence="3">SIR2-like domain-containing protein</fullName>
    </recommendedName>
</protein>